<organism evidence="10 11">
    <name type="scientific">Flavobacterium hydrophilum</name>
    <dbReference type="NCBI Taxonomy" id="2211445"/>
    <lineage>
        <taxon>Bacteria</taxon>
        <taxon>Pseudomonadati</taxon>
        <taxon>Bacteroidota</taxon>
        <taxon>Flavobacteriia</taxon>
        <taxon>Flavobacteriales</taxon>
        <taxon>Flavobacteriaceae</taxon>
        <taxon>Flavobacterium</taxon>
    </lineage>
</organism>
<protein>
    <recommendedName>
        <fullName evidence="2">histidine kinase</fullName>
        <ecNumber evidence="2">2.7.13.3</ecNumber>
    </recommendedName>
</protein>
<accession>A0A2V4CA14</accession>
<keyword evidence="3" id="KW-0597">Phosphoprotein</keyword>
<keyword evidence="8" id="KW-0812">Transmembrane</keyword>
<dbReference type="EMBL" id="QJHL01000001">
    <property type="protein sequence ID" value="PXY46800.1"/>
    <property type="molecule type" value="Genomic_DNA"/>
</dbReference>
<evidence type="ECO:0000313" key="10">
    <source>
        <dbReference type="EMBL" id="PXY46800.1"/>
    </source>
</evidence>
<dbReference type="PANTHER" id="PTHR41523:SF8">
    <property type="entry name" value="ETHYLENE RESPONSE SENSOR PROTEIN"/>
    <property type="match status" value="1"/>
</dbReference>
<reference evidence="10 11" key="1">
    <citation type="submission" date="2018-05" db="EMBL/GenBank/DDBJ databases">
        <title>Flavobacterium sp. strain IMCC34758, incomplete genome.</title>
        <authorList>
            <person name="Joung Y."/>
        </authorList>
    </citation>
    <scope>NUCLEOTIDE SEQUENCE [LARGE SCALE GENOMIC DNA]</scope>
    <source>
        <strain evidence="10 11">IMCC34758</strain>
    </source>
</reference>
<keyword evidence="7" id="KW-0067">ATP-binding</keyword>
<dbReference type="Gene3D" id="1.25.40.10">
    <property type="entry name" value="Tetratricopeptide repeat domain"/>
    <property type="match status" value="1"/>
</dbReference>
<evidence type="ECO:0000256" key="4">
    <source>
        <dbReference type="ARBA" id="ARBA00022679"/>
    </source>
</evidence>
<dbReference type="SUPFAM" id="SSF48452">
    <property type="entry name" value="TPR-like"/>
    <property type="match status" value="1"/>
</dbReference>
<evidence type="ECO:0000256" key="1">
    <source>
        <dbReference type="ARBA" id="ARBA00000085"/>
    </source>
</evidence>
<evidence type="ECO:0000256" key="6">
    <source>
        <dbReference type="ARBA" id="ARBA00022777"/>
    </source>
</evidence>
<feature type="domain" description="Signal transduction histidine kinase subgroup 2 dimerisation and phosphoacceptor" evidence="9">
    <location>
        <begin position="381"/>
        <end position="456"/>
    </location>
</feature>
<evidence type="ECO:0000256" key="8">
    <source>
        <dbReference type="SAM" id="Phobius"/>
    </source>
</evidence>
<keyword evidence="8" id="KW-1133">Transmembrane helix</keyword>
<dbReference type="SUPFAM" id="SSF55874">
    <property type="entry name" value="ATPase domain of HSP90 chaperone/DNA topoisomerase II/histidine kinase"/>
    <property type="match status" value="1"/>
</dbReference>
<dbReference type="PANTHER" id="PTHR41523">
    <property type="entry name" value="TWO-COMPONENT SYSTEM SENSOR PROTEIN"/>
    <property type="match status" value="1"/>
</dbReference>
<dbReference type="Gene3D" id="3.30.450.20">
    <property type="entry name" value="PAS domain"/>
    <property type="match status" value="1"/>
</dbReference>
<sequence length="569" mass="66894">MVKIYFSFFLVCIHFFCFGQNSFQSLKQDLEQKIVYSDFKTALAIINKNRELYNDTQKNDLDVIKIKILTEFGLYDEAFKLSQNLIDNPLITEEQKLKIHVERALIYEINDADKSCLSELKKAEAILVRHPEFKFKNYTNFLIRKSSYYRVNGFSKKAYELALQAKKYAGSVKDKVNMPVVELILGLGNRKVNPELELRHYNRALYLYKQLNHYEAIISMYSNLSYYYFSRNNYKMANTYVDSAIAISSKSNVLNYKADVFQTKSEILEKENNADSALYYYKIASELYRQYNGEQRDLKVKELEIEYNFDKERSEKQLLKKDIKTTRILNTTLFVLVLILAFFTWQIRKNKRKIEIQKQKISENNITLKTNVEEKQFLVQELNHRVKNNLAVILSLIDFQKDQAKNKNYKSIFDDLHQRIKTITIAHEFYSYSVNYNDNDLIEASNYINKIIESHQNSALRTFRYINDSESVYFNVDKILSLGLLVNELVTNSIKHAKTENDQLVINLELSKTNNEVELNYSDNGTVSNFESNNNSLGLVIIEGMIRQLKGNYTREKANYKIIFPNERT</sequence>
<evidence type="ECO:0000256" key="5">
    <source>
        <dbReference type="ARBA" id="ARBA00022741"/>
    </source>
</evidence>
<dbReference type="Pfam" id="PF07568">
    <property type="entry name" value="HisKA_2"/>
    <property type="match status" value="1"/>
</dbReference>
<evidence type="ECO:0000313" key="11">
    <source>
        <dbReference type="Proteomes" id="UP000247681"/>
    </source>
</evidence>
<dbReference type="GO" id="GO:0005524">
    <property type="term" value="F:ATP binding"/>
    <property type="evidence" value="ECO:0007669"/>
    <property type="project" value="UniProtKB-KW"/>
</dbReference>
<keyword evidence="4" id="KW-0808">Transferase</keyword>
<gene>
    <name evidence="10" type="ORF">DMB68_06490</name>
</gene>
<proteinExistence type="predicted"/>
<dbReference type="AlphaFoldDB" id="A0A2V4CA14"/>
<comment type="catalytic activity">
    <reaction evidence="1">
        <text>ATP + protein L-histidine = ADP + protein N-phospho-L-histidine.</text>
        <dbReference type="EC" id="2.7.13.3"/>
    </reaction>
</comment>
<name>A0A2V4CA14_9FLAO</name>
<dbReference type="GO" id="GO:0004673">
    <property type="term" value="F:protein histidine kinase activity"/>
    <property type="evidence" value="ECO:0007669"/>
    <property type="project" value="UniProtKB-EC"/>
</dbReference>
<dbReference type="InterPro" id="IPR036890">
    <property type="entry name" value="HATPase_C_sf"/>
</dbReference>
<evidence type="ECO:0000256" key="2">
    <source>
        <dbReference type="ARBA" id="ARBA00012438"/>
    </source>
</evidence>
<keyword evidence="6" id="KW-0418">Kinase</keyword>
<dbReference type="Gene3D" id="3.30.565.10">
    <property type="entry name" value="Histidine kinase-like ATPase, C-terminal domain"/>
    <property type="match status" value="1"/>
</dbReference>
<evidence type="ECO:0000256" key="3">
    <source>
        <dbReference type="ARBA" id="ARBA00022553"/>
    </source>
</evidence>
<dbReference type="InterPro" id="IPR011990">
    <property type="entry name" value="TPR-like_helical_dom_sf"/>
</dbReference>
<evidence type="ECO:0000256" key="7">
    <source>
        <dbReference type="ARBA" id="ARBA00022840"/>
    </source>
</evidence>
<feature type="transmembrane region" description="Helical" evidence="8">
    <location>
        <begin position="328"/>
        <end position="347"/>
    </location>
</feature>
<dbReference type="EC" id="2.7.13.3" evidence="2"/>
<keyword evidence="11" id="KW-1185">Reference proteome</keyword>
<comment type="caution">
    <text evidence="10">The sequence shown here is derived from an EMBL/GenBank/DDBJ whole genome shotgun (WGS) entry which is preliminary data.</text>
</comment>
<dbReference type="Proteomes" id="UP000247681">
    <property type="component" value="Unassembled WGS sequence"/>
</dbReference>
<keyword evidence="8" id="KW-0472">Membrane</keyword>
<dbReference type="InterPro" id="IPR011495">
    <property type="entry name" value="Sig_transdc_His_kin_sub2_dim/P"/>
</dbReference>
<evidence type="ECO:0000259" key="9">
    <source>
        <dbReference type="Pfam" id="PF07568"/>
    </source>
</evidence>
<dbReference type="OrthoDB" id="9767435at2"/>
<keyword evidence="5" id="KW-0547">Nucleotide-binding</keyword>